<name>A0A542DHX4_AMYCI</name>
<feature type="transmembrane region" description="Helical" evidence="5">
    <location>
        <begin position="59"/>
        <end position="83"/>
    </location>
</feature>
<dbReference type="OrthoDB" id="265224at2"/>
<dbReference type="EMBL" id="VFML01000001">
    <property type="protein sequence ID" value="TQJ02682.1"/>
    <property type="molecule type" value="Genomic_DNA"/>
</dbReference>
<accession>A0A542DHX4</accession>
<feature type="transmembrane region" description="Helical" evidence="5">
    <location>
        <begin position="129"/>
        <end position="147"/>
    </location>
</feature>
<evidence type="ECO:0000256" key="3">
    <source>
        <dbReference type="ARBA" id="ARBA00022989"/>
    </source>
</evidence>
<comment type="subcellular location">
    <subcellularLocation>
        <location evidence="1">Membrane</location>
        <topology evidence="1">Multi-pass membrane protein</topology>
    </subcellularLocation>
</comment>
<comment type="caution">
    <text evidence="6">The sequence shown here is derived from an EMBL/GenBank/DDBJ whole genome shotgun (WGS) entry which is preliminary data.</text>
</comment>
<evidence type="ECO:0000313" key="6">
    <source>
        <dbReference type="EMBL" id="TQJ02682.1"/>
    </source>
</evidence>
<evidence type="ECO:0000256" key="5">
    <source>
        <dbReference type="SAM" id="Phobius"/>
    </source>
</evidence>
<dbReference type="AlphaFoldDB" id="A0A542DHX4"/>
<sequence>MRTAYYLNQVDKWVVRRAANSGISLLRILLGVIFLWFGLPKFVPGLSPAEDLAIRTMDMLSLHLVPSGVAYFLLALLETALGIGLIVGRWLRLTLVLLLAHLVGTMAPLVLLPDRTWSAPLVASLEGQYILKNLVLIAAGIVIAATLRGGDGDRGSVTRVAEPGLRMDVKL</sequence>
<evidence type="ECO:0000313" key="7">
    <source>
        <dbReference type="Proteomes" id="UP000320876"/>
    </source>
</evidence>
<dbReference type="RefSeq" id="WP_141997862.1">
    <property type="nucleotide sequence ID" value="NZ_VFML01000001.1"/>
</dbReference>
<dbReference type="Pfam" id="PF07681">
    <property type="entry name" value="DoxX"/>
    <property type="match status" value="1"/>
</dbReference>
<keyword evidence="3 5" id="KW-1133">Transmembrane helix</keyword>
<organism evidence="6 7">
    <name type="scientific">Amycolatopsis cihanbeyliensis</name>
    <dbReference type="NCBI Taxonomy" id="1128664"/>
    <lineage>
        <taxon>Bacteria</taxon>
        <taxon>Bacillati</taxon>
        <taxon>Actinomycetota</taxon>
        <taxon>Actinomycetes</taxon>
        <taxon>Pseudonocardiales</taxon>
        <taxon>Pseudonocardiaceae</taxon>
        <taxon>Amycolatopsis</taxon>
    </lineage>
</organism>
<evidence type="ECO:0000256" key="4">
    <source>
        <dbReference type="ARBA" id="ARBA00023136"/>
    </source>
</evidence>
<evidence type="ECO:0000256" key="2">
    <source>
        <dbReference type="ARBA" id="ARBA00022692"/>
    </source>
</evidence>
<protein>
    <submittedName>
        <fullName evidence="6">Putative membrane protein YkgB</fullName>
    </submittedName>
</protein>
<gene>
    <name evidence="6" type="ORF">FB471_2420</name>
</gene>
<reference evidence="6 7" key="1">
    <citation type="submission" date="2019-06" db="EMBL/GenBank/DDBJ databases">
        <title>Sequencing the genomes of 1000 actinobacteria strains.</title>
        <authorList>
            <person name="Klenk H.-P."/>
        </authorList>
    </citation>
    <scope>NUCLEOTIDE SEQUENCE [LARGE SCALE GENOMIC DNA]</scope>
    <source>
        <strain evidence="6 7">DSM 45679</strain>
    </source>
</reference>
<dbReference type="Proteomes" id="UP000320876">
    <property type="component" value="Unassembled WGS sequence"/>
</dbReference>
<dbReference type="InterPro" id="IPR032808">
    <property type="entry name" value="DoxX"/>
</dbReference>
<keyword evidence="2 5" id="KW-0812">Transmembrane</keyword>
<proteinExistence type="predicted"/>
<feature type="transmembrane region" description="Helical" evidence="5">
    <location>
        <begin position="90"/>
        <end position="109"/>
    </location>
</feature>
<dbReference type="GO" id="GO:0016020">
    <property type="term" value="C:membrane"/>
    <property type="evidence" value="ECO:0007669"/>
    <property type="project" value="UniProtKB-SubCell"/>
</dbReference>
<evidence type="ECO:0000256" key="1">
    <source>
        <dbReference type="ARBA" id="ARBA00004141"/>
    </source>
</evidence>
<keyword evidence="7" id="KW-1185">Reference proteome</keyword>
<feature type="transmembrane region" description="Helical" evidence="5">
    <location>
        <begin position="21"/>
        <end position="39"/>
    </location>
</feature>
<keyword evidence="4 5" id="KW-0472">Membrane</keyword>